<dbReference type="SUPFAM" id="SSF52206">
    <property type="entry name" value="Hypothetical protein MTH538"/>
    <property type="match status" value="1"/>
</dbReference>
<accession>A0A9Q4PVV8</accession>
<proteinExistence type="predicted"/>
<dbReference type="Proteomes" id="UP001143747">
    <property type="component" value="Unassembled WGS sequence"/>
</dbReference>
<gene>
    <name evidence="2" type="ORF">L0665_05125</name>
</gene>
<keyword evidence="3" id="KW-1185">Reference proteome</keyword>
<dbReference type="InterPro" id="IPR036490">
    <property type="entry name" value="ThsB_TIR-like_sf"/>
</dbReference>
<reference evidence="2" key="1">
    <citation type="submission" date="2022-01" db="EMBL/GenBank/DDBJ databases">
        <title>Draft genome of Methanogenium marinum DSM 15558.</title>
        <authorList>
            <person name="Chen S.-C."/>
            <person name="You Y.-T."/>
        </authorList>
    </citation>
    <scope>NUCLEOTIDE SEQUENCE</scope>
    <source>
        <strain evidence="2">DSM 15558</strain>
    </source>
</reference>
<organism evidence="2 3">
    <name type="scientific">Methanogenium marinum</name>
    <dbReference type="NCBI Taxonomy" id="348610"/>
    <lineage>
        <taxon>Archaea</taxon>
        <taxon>Methanobacteriati</taxon>
        <taxon>Methanobacteriota</taxon>
        <taxon>Stenosarchaea group</taxon>
        <taxon>Methanomicrobia</taxon>
        <taxon>Methanomicrobiales</taxon>
        <taxon>Methanomicrobiaceae</taxon>
        <taxon>Methanogenium</taxon>
    </lineage>
</organism>
<dbReference type="Gene3D" id="3.40.50.11200">
    <property type="match status" value="1"/>
</dbReference>
<evidence type="ECO:0000259" key="1">
    <source>
        <dbReference type="Pfam" id="PF08937"/>
    </source>
</evidence>
<name>A0A9Q4PVV8_9EURY</name>
<dbReference type="RefSeq" id="WP_274924628.1">
    <property type="nucleotide sequence ID" value="NZ_JAKELO010000002.1"/>
</dbReference>
<sequence>MAYRNKTYVCFDGDTDIHYYRLMVAWKNNDGIDFNFNDAHDLNNALDSSSEETIKRKLRERFANSKAFVVLIGDKTRYLTKFVKWEMEVALKMGLPIIGVNLNGLRSRDSEKCPSAIKDKLVIYTSFNAKIIQHALDNWPDSHDEYKKEGKQGPYYYTDTVYTNLGL</sequence>
<protein>
    <submittedName>
        <fullName evidence="2">TIR domain-containing protein</fullName>
    </submittedName>
</protein>
<dbReference type="AlphaFoldDB" id="A0A9Q4PVV8"/>
<comment type="caution">
    <text evidence="2">The sequence shown here is derived from an EMBL/GenBank/DDBJ whole genome shotgun (WGS) entry which is preliminary data.</text>
</comment>
<feature type="domain" description="Thoeris protein ThsB TIR-like" evidence="1">
    <location>
        <begin position="8"/>
        <end position="105"/>
    </location>
</feature>
<dbReference type="EMBL" id="JAKELO010000002">
    <property type="protein sequence ID" value="MDE4907989.1"/>
    <property type="molecule type" value="Genomic_DNA"/>
</dbReference>
<dbReference type="Pfam" id="PF08937">
    <property type="entry name" value="ThsB_TIR"/>
    <property type="match status" value="1"/>
</dbReference>
<evidence type="ECO:0000313" key="3">
    <source>
        <dbReference type="Proteomes" id="UP001143747"/>
    </source>
</evidence>
<dbReference type="InterPro" id="IPR015032">
    <property type="entry name" value="ThsB__TIR-like_domain"/>
</dbReference>
<evidence type="ECO:0000313" key="2">
    <source>
        <dbReference type="EMBL" id="MDE4907989.1"/>
    </source>
</evidence>